<sequence>MPIRKRRTTKLKKTEIVWVSLTLLLISILGYSSQLCIMLPYYRKTPSFELKGLLAVLVPFNLGLFAIFYNYALCVWTDPGGVPAGWEPEWQALDPVTTSQYQSNHGQPLLQQQQESAGKINTNTDSTFTTTSASGATSLEMRREMQAMNQTTIESWEKDRVAIMIRRGRIRKVKYPYNLGMWSNVKSVFESMHAVVQHNSYDDGDEEAEEDETYVDSELEANILTKLMGIMIILN</sequence>
<protein>
    <submittedName>
        <fullName evidence="2">Related to PFA4-Palmitoyltransferase</fullName>
    </submittedName>
</protein>
<organism evidence="2">
    <name type="scientific">Melanopsichium pennsylvanicum 4</name>
    <dbReference type="NCBI Taxonomy" id="1398559"/>
    <lineage>
        <taxon>Eukaryota</taxon>
        <taxon>Fungi</taxon>
        <taxon>Dikarya</taxon>
        <taxon>Basidiomycota</taxon>
        <taxon>Ustilaginomycotina</taxon>
        <taxon>Ustilaginomycetes</taxon>
        <taxon>Ustilaginales</taxon>
        <taxon>Ustilaginaceae</taxon>
        <taxon>Melanopsichium</taxon>
    </lineage>
</organism>
<keyword evidence="2" id="KW-0808">Transferase</keyword>
<keyword evidence="1" id="KW-1133">Transmembrane helix</keyword>
<feature type="transmembrane region" description="Helical" evidence="1">
    <location>
        <begin position="16"/>
        <end position="41"/>
    </location>
</feature>
<evidence type="ECO:0000256" key="1">
    <source>
        <dbReference type="SAM" id="Phobius"/>
    </source>
</evidence>
<proteinExistence type="predicted"/>
<reference evidence="2" key="1">
    <citation type="journal article" date="2014" name="Genome Biol. Evol.">
        <title>Gene Loss Rather Than Gene Gain Is Associated with a Host Jump from Monocots to Dicots in the Smut Fungus Melanopsichium pennsylvanicum.</title>
        <authorList>
            <person name="Sharma R."/>
            <person name="Mishra B."/>
            <person name="Runge F."/>
            <person name="Thines M."/>
        </authorList>
    </citation>
    <scope>NUCLEOTIDE SEQUENCE</scope>
    <source>
        <strain evidence="2">4</strain>
    </source>
</reference>
<feature type="transmembrane region" description="Helical" evidence="1">
    <location>
        <begin position="53"/>
        <end position="72"/>
    </location>
</feature>
<dbReference type="GO" id="GO:0016409">
    <property type="term" value="F:palmitoyltransferase activity"/>
    <property type="evidence" value="ECO:0007669"/>
    <property type="project" value="InterPro"/>
</dbReference>
<dbReference type="InterPro" id="IPR039859">
    <property type="entry name" value="PFA4/ZDH16/20/ERF2-like"/>
</dbReference>
<keyword evidence="1" id="KW-0812">Transmembrane</keyword>
<dbReference type="EMBL" id="HG529543">
    <property type="protein sequence ID" value="CDI52505.1"/>
    <property type="molecule type" value="Genomic_DNA"/>
</dbReference>
<dbReference type="PANTHER" id="PTHR12246">
    <property type="entry name" value="PALMITOYLTRANSFERASE ZDHHC16"/>
    <property type="match status" value="1"/>
</dbReference>
<evidence type="ECO:0000313" key="2">
    <source>
        <dbReference type="EMBL" id="CDI52505.1"/>
    </source>
</evidence>
<dbReference type="AlphaFoldDB" id="A0A077QSD8"/>
<accession>A0A077QSD8</accession>
<name>A0A077QSD8_9BASI</name>
<keyword evidence="1" id="KW-0472">Membrane</keyword>